<dbReference type="EMBL" id="KZ824943">
    <property type="protein sequence ID" value="RAH72603.1"/>
    <property type="molecule type" value="Genomic_DNA"/>
</dbReference>
<sequence>MNSQFRIIEHTIPCSSIREYHHAAKTDKPLQLAIKQYTPLNNTSPSQDGISIIAGHANGIPRECYEPLWDEMMISFEGKIKAIWFADCSNQGASGVLNEDNLGDDRETHLHMHYSLNDGKGFADHGHYSELCSSVNNASSALYPLNAPRRPLLPDAVTLTTTKAQEAWKYLRLNATPQKDGDNKSGFLTRTERFLGPDLAISAKEGDNNNRSYVTVCPWSCIAFELLPYVRPPVFLIFGEKSHINTPARRQDKLDRVGTGLGGGGQVRAEVLFGTSHMAPLEKMHDTACLMSGWLDSQLKA</sequence>
<keyword evidence="2" id="KW-1185">Reference proteome</keyword>
<organism evidence="1 2">
    <name type="scientific">Aspergillus aculeatinus CBS 121060</name>
    <dbReference type="NCBI Taxonomy" id="1448322"/>
    <lineage>
        <taxon>Eukaryota</taxon>
        <taxon>Fungi</taxon>
        <taxon>Dikarya</taxon>
        <taxon>Ascomycota</taxon>
        <taxon>Pezizomycotina</taxon>
        <taxon>Eurotiomycetes</taxon>
        <taxon>Eurotiomycetidae</taxon>
        <taxon>Eurotiales</taxon>
        <taxon>Aspergillaceae</taxon>
        <taxon>Aspergillus</taxon>
        <taxon>Aspergillus subgen. Circumdati</taxon>
    </lineage>
</organism>
<gene>
    <name evidence="1" type="ORF">BO66DRAFT_436269</name>
</gene>
<evidence type="ECO:0000313" key="1">
    <source>
        <dbReference type="EMBL" id="RAH72603.1"/>
    </source>
</evidence>
<proteinExistence type="predicted"/>
<name>A0ACD1HGN5_9EURO</name>
<protein>
    <submittedName>
        <fullName evidence="1">Uncharacterized protein</fullName>
    </submittedName>
</protein>
<reference evidence="1" key="1">
    <citation type="submission" date="2018-02" db="EMBL/GenBank/DDBJ databases">
        <title>The genomes of Aspergillus section Nigri reveals drivers in fungal speciation.</title>
        <authorList>
            <consortium name="DOE Joint Genome Institute"/>
            <person name="Vesth T.C."/>
            <person name="Nybo J."/>
            <person name="Theobald S."/>
            <person name="Brandl J."/>
            <person name="Frisvad J.C."/>
            <person name="Nielsen K.F."/>
            <person name="Lyhne E.K."/>
            <person name="Kogle M.E."/>
            <person name="Kuo A."/>
            <person name="Riley R."/>
            <person name="Clum A."/>
            <person name="Nolan M."/>
            <person name="Lipzen A."/>
            <person name="Salamov A."/>
            <person name="Henrissat B."/>
            <person name="Wiebenga A."/>
            <person name="De vries R.P."/>
            <person name="Grigoriev I.V."/>
            <person name="Mortensen U.H."/>
            <person name="Andersen M.R."/>
            <person name="Baker S.E."/>
        </authorList>
    </citation>
    <scope>NUCLEOTIDE SEQUENCE</scope>
    <source>
        <strain evidence="1">CBS 121060</strain>
    </source>
</reference>
<evidence type="ECO:0000313" key="2">
    <source>
        <dbReference type="Proteomes" id="UP000249661"/>
    </source>
</evidence>
<accession>A0ACD1HGN5</accession>
<dbReference type="Proteomes" id="UP000249661">
    <property type="component" value="Unassembled WGS sequence"/>
</dbReference>